<sequence length="312" mass="34427">MTLVLFSAPDSVWDEYRDVLPRAIARAGVEARIIRDDALTDPTEVDYIVYAPSSRLKDFTPFTRLKAVLNLWAGVEAIAPNPTLKAPLARMVDYGLTEGMVEWCVGHTLRHHLGMDQDIRRNDAEWHPHVPPLARWRNITVLGLGALGEAVARALVDLNFRVTGWSRRQKDIGGICCLSGDDGLREALSSAEILILLLPLTDNTRDLMDRNRLALLPKGACVINPGRGPLIVDEDLIDALDSGQIAHATLDVFRTEPLPPEHPFWAHDGVTVTPHIASDTRPQSAADVVAENLRRGETGEPFLHLVDRSAGY</sequence>
<dbReference type="Gene3D" id="3.40.50.720">
    <property type="entry name" value="NAD(P)-binding Rossmann-like Domain"/>
    <property type="match status" value="2"/>
</dbReference>
<dbReference type="InterPro" id="IPR029753">
    <property type="entry name" value="D-isomer_DH_CS"/>
</dbReference>
<keyword evidence="1" id="KW-0560">Oxidoreductase</keyword>
<dbReference type="GO" id="GO:0051287">
    <property type="term" value="F:NAD binding"/>
    <property type="evidence" value="ECO:0007669"/>
    <property type="project" value="InterPro"/>
</dbReference>
<reference evidence="4 5" key="2">
    <citation type="submission" date="2020-03" db="EMBL/GenBank/DDBJ databases">
        <title>Kangsaoukella pontilimi gen. nov., sp. nov., a new member of the family Rhodobacteraceae isolated from a tidal mudflat.</title>
        <authorList>
            <person name="Kim I.S."/>
        </authorList>
    </citation>
    <scope>NUCLEOTIDE SEQUENCE [LARGE SCALE GENOMIC DNA]</scope>
    <source>
        <strain evidence="4 5">GH1-50</strain>
    </source>
</reference>
<dbReference type="RefSeq" id="WP_160765451.1">
    <property type="nucleotide sequence ID" value="NZ_WUPT01000003.1"/>
</dbReference>
<evidence type="ECO:0000313" key="4">
    <source>
        <dbReference type="EMBL" id="MXQ09535.1"/>
    </source>
</evidence>
<organism evidence="4 5">
    <name type="scientific">Kangsaoukella pontilimi</name>
    <dbReference type="NCBI Taxonomy" id="2691042"/>
    <lineage>
        <taxon>Bacteria</taxon>
        <taxon>Pseudomonadati</taxon>
        <taxon>Pseudomonadota</taxon>
        <taxon>Alphaproteobacteria</taxon>
        <taxon>Rhodobacterales</taxon>
        <taxon>Paracoccaceae</taxon>
        <taxon>Kangsaoukella</taxon>
    </lineage>
</organism>
<dbReference type="Pfam" id="PF02826">
    <property type="entry name" value="2-Hacid_dh_C"/>
    <property type="match status" value="1"/>
</dbReference>
<evidence type="ECO:0000313" key="5">
    <source>
        <dbReference type="Proteomes" id="UP000480350"/>
    </source>
</evidence>
<feature type="domain" description="D-isomer specific 2-hydroxyacid dehydrogenase NAD-binding" evidence="3">
    <location>
        <begin position="108"/>
        <end position="277"/>
    </location>
</feature>
<evidence type="ECO:0000256" key="2">
    <source>
        <dbReference type="ARBA" id="ARBA00023027"/>
    </source>
</evidence>
<keyword evidence="4" id="KW-0670">Pyruvate</keyword>
<dbReference type="EMBL" id="WUPT01000003">
    <property type="protein sequence ID" value="MXQ09535.1"/>
    <property type="molecule type" value="Genomic_DNA"/>
</dbReference>
<proteinExistence type="predicted"/>
<accession>A0A7C9MLU3</accession>
<dbReference type="PANTHER" id="PTHR43333:SF1">
    <property type="entry name" value="D-ISOMER SPECIFIC 2-HYDROXYACID DEHYDROGENASE NAD-BINDING DOMAIN-CONTAINING PROTEIN"/>
    <property type="match status" value="1"/>
</dbReference>
<dbReference type="GO" id="GO:0016616">
    <property type="term" value="F:oxidoreductase activity, acting on the CH-OH group of donors, NAD or NADP as acceptor"/>
    <property type="evidence" value="ECO:0007669"/>
    <property type="project" value="UniProtKB-ARBA"/>
</dbReference>
<reference evidence="4 5" key="1">
    <citation type="submission" date="2019-12" db="EMBL/GenBank/DDBJ databases">
        <authorList>
            <person name="Lee S.D."/>
        </authorList>
    </citation>
    <scope>NUCLEOTIDE SEQUENCE [LARGE SCALE GENOMIC DNA]</scope>
    <source>
        <strain evidence="4 5">GH1-50</strain>
    </source>
</reference>
<dbReference type="InterPro" id="IPR006140">
    <property type="entry name" value="D-isomer_DH_NAD-bd"/>
</dbReference>
<evidence type="ECO:0000259" key="3">
    <source>
        <dbReference type="Pfam" id="PF02826"/>
    </source>
</evidence>
<gene>
    <name evidence="4" type="ORF">GQ651_16940</name>
</gene>
<protein>
    <submittedName>
        <fullName evidence="4">Glyoxylate/hydroxypyruvate reductase A</fullName>
    </submittedName>
</protein>
<keyword evidence="5" id="KW-1185">Reference proteome</keyword>
<name>A0A7C9MLU3_9RHOB</name>
<dbReference type="Proteomes" id="UP000480350">
    <property type="component" value="Unassembled WGS sequence"/>
</dbReference>
<evidence type="ECO:0000256" key="1">
    <source>
        <dbReference type="ARBA" id="ARBA00023002"/>
    </source>
</evidence>
<dbReference type="PROSITE" id="PS00671">
    <property type="entry name" value="D_2_HYDROXYACID_DH_3"/>
    <property type="match status" value="1"/>
</dbReference>
<dbReference type="PANTHER" id="PTHR43333">
    <property type="entry name" value="2-HACID_DH_C DOMAIN-CONTAINING PROTEIN"/>
    <property type="match status" value="1"/>
</dbReference>
<dbReference type="AlphaFoldDB" id="A0A7C9MLU3"/>
<dbReference type="InterPro" id="IPR036291">
    <property type="entry name" value="NAD(P)-bd_dom_sf"/>
</dbReference>
<comment type="caution">
    <text evidence="4">The sequence shown here is derived from an EMBL/GenBank/DDBJ whole genome shotgun (WGS) entry which is preliminary data.</text>
</comment>
<keyword evidence="2" id="KW-0520">NAD</keyword>
<dbReference type="SUPFAM" id="SSF51735">
    <property type="entry name" value="NAD(P)-binding Rossmann-fold domains"/>
    <property type="match status" value="1"/>
</dbReference>
<dbReference type="CDD" id="cd12164">
    <property type="entry name" value="GDH_like_2"/>
    <property type="match status" value="1"/>
</dbReference>